<dbReference type="Gene3D" id="3.40.50.12780">
    <property type="entry name" value="N-terminal domain of ligase-like"/>
    <property type="match status" value="1"/>
</dbReference>
<evidence type="ECO:0000313" key="8">
    <source>
        <dbReference type="EMBL" id="PYE12470.1"/>
    </source>
</evidence>
<dbReference type="GO" id="GO:0006629">
    <property type="term" value="P:lipid metabolic process"/>
    <property type="evidence" value="ECO:0007669"/>
    <property type="project" value="InterPro"/>
</dbReference>
<keyword evidence="3" id="KW-0547">Nucleotide-binding</keyword>
<feature type="domain" description="Acetyl-coenzyme A synthetase N-terminal" evidence="7">
    <location>
        <begin position="42"/>
        <end position="97"/>
    </location>
</feature>
<dbReference type="InterPro" id="IPR042099">
    <property type="entry name" value="ANL_N_sf"/>
</dbReference>
<dbReference type="InterPro" id="IPR045851">
    <property type="entry name" value="AMP-bd_C_sf"/>
</dbReference>
<dbReference type="InterPro" id="IPR032387">
    <property type="entry name" value="ACAS_N"/>
</dbReference>
<dbReference type="Pfam" id="PF00501">
    <property type="entry name" value="AMP-binding"/>
    <property type="match status" value="1"/>
</dbReference>
<protein>
    <submittedName>
        <fullName evidence="8">Acetoacetyl-CoA synthetase</fullName>
    </submittedName>
</protein>
<sequence>MSETSVSTDVLWAPTAKRRAASRMAVFQRWVDDTKGVKTTDYQSLWKWSVSDVGDFWSAIWEFFDVKASVAPTDVVAVSAMPGARWFEGARLNWAENLLRAAATRPDDVAIKAVSEDGLTVATTWSKLEQQTANLADWLRTEGVGPGDRVAAVLPNIAQTVVALLATASVGAIWTCCAPDFGSKGIIDRLEQTRPKVLIGVDGYIYNGKKVGRLDVFAEVATALTAEKVILVRNLNDETSTFDGVTEFAHLVEGEASPHYEQVPFDHPLWILYSSGTTGKPKGIVHSHGGILLESLKANALHYDLDESDNVLIAANTAWVVWNMLVDSMFSGASIVVYDGSPTAAGPDTMFRLISEHEVTRFGTGAAYLTLCERAGATPGQDYDLVGLRSILSTGSPLPQSTYRWIYSAVSADVHLGSDSGGTDVATAFVGANPFDPVRVGELQGACLGCDVQAWDSEGQPVVGAVGEMVITQPMPSMPVSLWNDADGGRYRDSYFDMYPGVWRQGDWITIHESGASEIHGRSDSTINRGGVRMGSSDIYDAIEALPEVAASLVIGAELPDGGYFMPLFVSLIEDVELTEALVDSIKQSIRQGVSPRHVPDVIVSAPGIPLTRTGKRLEVPIKRLFQGAPVASAVNPATVLDTEILQWYIDYVEKYRAETLNVSGSVGSGDPQVSSPR</sequence>
<feature type="domain" description="AMP-binding enzyme C-terminal" evidence="6">
    <location>
        <begin position="542"/>
        <end position="616"/>
    </location>
</feature>
<dbReference type="EMBL" id="QJSP01000022">
    <property type="protein sequence ID" value="PYE12470.1"/>
    <property type="molecule type" value="Genomic_DNA"/>
</dbReference>
<dbReference type="GO" id="GO:0005524">
    <property type="term" value="F:ATP binding"/>
    <property type="evidence" value="ECO:0007669"/>
    <property type="project" value="UniProtKB-KW"/>
</dbReference>
<keyword evidence="9" id="KW-1185">Reference proteome</keyword>
<accession>A0A318RML9</accession>
<evidence type="ECO:0000313" key="9">
    <source>
        <dbReference type="Proteomes" id="UP000247591"/>
    </source>
</evidence>
<dbReference type="Pfam" id="PF16177">
    <property type="entry name" value="ACAS_N"/>
    <property type="match status" value="1"/>
</dbReference>
<dbReference type="RefSeq" id="WP_110472487.1">
    <property type="nucleotide sequence ID" value="NZ_QJSP01000022.1"/>
</dbReference>
<dbReference type="InterPro" id="IPR005914">
    <property type="entry name" value="Acac_CoA_synth"/>
</dbReference>
<dbReference type="PANTHER" id="PTHR42921">
    <property type="entry name" value="ACETOACETYL-COA SYNTHETASE"/>
    <property type="match status" value="1"/>
</dbReference>
<comment type="similarity">
    <text evidence="1">Belongs to the ATP-dependent AMP-binding enzyme family.</text>
</comment>
<feature type="domain" description="AMP-dependent synthetase/ligase" evidence="5">
    <location>
        <begin position="100"/>
        <end position="474"/>
    </location>
</feature>
<dbReference type="NCBIfam" id="TIGR01217">
    <property type="entry name" value="ac_ac_CoA_syn"/>
    <property type="match status" value="1"/>
</dbReference>
<dbReference type="AlphaFoldDB" id="A0A318RML9"/>
<keyword evidence="2" id="KW-0436">Ligase</keyword>
<dbReference type="GO" id="GO:0030729">
    <property type="term" value="F:acetoacetate-CoA ligase activity"/>
    <property type="evidence" value="ECO:0007669"/>
    <property type="project" value="InterPro"/>
</dbReference>
<comment type="caution">
    <text evidence="8">The sequence shown here is derived from an EMBL/GenBank/DDBJ whole genome shotgun (WGS) entry which is preliminary data.</text>
</comment>
<keyword evidence="4" id="KW-0067">ATP-binding</keyword>
<evidence type="ECO:0000256" key="3">
    <source>
        <dbReference type="ARBA" id="ARBA00022741"/>
    </source>
</evidence>
<dbReference type="Proteomes" id="UP000247591">
    <property type="component" value="Unassembled WGS sequence"/>
</dbReference>
<evidence type="ECO:0000256" key="1">
    <source>
        <dbReference type="ARBA" id="ARBA00006432"/>
    </source>
</evidence>
<dbReference type="InterPro" id="IPR000873">
    <property type="entry name" value="AMP-dep_synth/lig_dom"/>
</dbReference>
<evidence type="ECO:0000259" key="6">
    <source>
        <dbReference type="Pfam" id="PF13193"/>
    </source>
</evidence>
<evidence type="ECO:0000256" key="2">
    <source>
        <dbReference type="ARBA" id="ARBA00022598"/>
    </source>
</evidence>
<reference evidence="8 9" key="1">
    <citation type="submission" date="2018-06" db="EMBL/GenBank/DDBJ databases">
        <title>Genomic Encyclopedia of Type Strains, Phase IV (KMG-IV): sequencing the most valuable type-strain genomes for metagenomic binning, comparative biology and taxonomic classification.</title>
        <authorList>
            <person name="Goeker M."/>
        </authorList>
    </citation>
    <scope>NUCLEOTIDE SEQUENCE [LARGE SCALE GENOMIC DNA]</scope>
    <source>
        <strain evidence="8 9">DSM 45521</strain>
    </source>
</reference>
<dbReference type="OrthoDB" id="9803968at2"/>
<dbReference type="InterPro" id="IPR025110">
    <property type="entry name" value="AMP-bd_C"/>
</dbReference>
<dbReference type="Pfam" id="PF13193">
    <property type="entry name" value="AMP-binding_C"/>
    <property type="match status" value="1"/>
</dbReference>
<evidence type="ECO:0000256" key="4">
    <source>
        <dbReference type="ARBA" id="ARBA00022840"/>
    </source>
</evidence>
<name>A0A318RML9_WILLI</name>
<dbReference type="PANTHER" id="PTHR42921:SF1">
    <property type="entry name" value="ACETOACETYL-COA SYNTHETASE"/>
    <property type="match status" value="1"/>
</dbReference>
<dbReference type="SUPFAM" id="SSF56801">
    <property type="entry name" value="Acetyl-CoA synthetase-like"/>
    <property type="match status" value="1"/>
</dbReference>
<evidence type="ECO:0000259" key="7">
    <source>
        <dbReference type="Pfam" id="PF16177"/>
    </source>
</evidence>
<dbReference type="PROSITE" id="PS00455">
    <property type="entry name" value="AMP_BINDING"/>
    <property type="match status" value="1"/>
</dbReference>
<proteinExistence type="inferred from homology"/>
<organism evidence="8 9">
    <name type="scientific">Williamsia limnetica</name>
    <dbReference type="NCBI Taxonomy" id="882452"/>
    <lineage>
        <taxon>Bacteria</taxon>
        <taxon>Bacillati</taxon>
        <taxon>Actinomycetota</taxon>
        <taxon>Actinomycetes</taxon>
        <taxon>Mycobacteriales</taxon>
        <taxon>Nocardiaceae</taxon>
        <taxon>Williamsia</taxon>
    </lineage>
</organism>
<dbReference type="Gene3D" id="3.30.300.30">
    <property type="match status" value="1"/>
</dbReference>
<evidence type="ECO:0000259" key="5">
    <source>
        <dbReference type="Pfam" id="PF00501"/>
    </source>
</evidence>
<gene>
    <name evidence="8" type="ORF">DFR67_12254</name>
</gene>
<dbReference type="NCBIfam" id="NF002937">
    <property type="entry name" value="PRK03584.1"/>
    <property type="match status" value="1"/>
</dbReference>
<dbReference type="InterPro" id="IPR020845">
    <property type="entry name" value="AMP-binding_CS"/>
</dbReference>